<evidence type="ECO:0000313" key="4">
    <source>
        <dbReference type="EMBL" id="RDH40999.1"/>
    </source>
</evidence>
<gene>
    <name evidence="4" type="ORF">CFE62_001150</name>
</gene>
<dbReference type="Proteomes" id="UP000226429">
    <property type="component" value="Unassembled WGS sequence"/>
</dbReference>
<feature type="domain" description="Glycine zipper 2TM" evidence="3">
    <location>
        <begin position="31"/>
        <end position="71"/>
    </location>
</feature>
<dbReference type="GO" id="GO:0019867">
    <property type="term" value="C:outer membrane"/>
    <property type="evidence" value="ECO:0007669"/>
    <property type="project" value="InterPro"/>
</dbReference>
<dbReference type="EMBL" id="NMOS02000002">
    <property type="protein sequence ID" value="RDH40999.1"/>
    <property type="molecule type" value="Genomic_DNA"/>
</dbReference>
<keyword evidence="2" id="KW-0472">Membrane</keyword>
<protein>
    <submittedName>
        <fullName evidence="4">Glycine zipper 2TM domain-containing protein</fullName>
    </submittedName>
</protein>
<dbReference type="InterPro" id="IPR051407">
    <property type="entry name" value="Bact_OM_lipoprot/Surf_antigen"/>
</dbReference>
<dbReference type="PANTHER" id="PTHR35603">
    <property type="match status" value="1"/>
</dbReference>
<reference evidence="4 5" key="2">
    <citation type="journal article" date="2018" name="J. Invertebr. Pathol.">
        <title>'Candidatus Aquirickettsiella gammari' (Gammaproteobacteria: Legionellales: Coxiellaceae): A bacterial pathogen of the freshwater crustacean Gammarus fossarum (Malacostraca: Amphipoda).</title>
        <authorList>
            <person name="Bojko J."/>
            <person name="Dunn A.M."/>
            <person name="Stebbing P.D."/>
            <person name="van Aerle R."/>
            <person name="Bacela-Spychalska K."/>
            <person name="Bean T.P."/>
            <person name="Urrutia A."/>
            <person name="Stentiford G.D."/>
        </authorList>
    </citation>
    <scope>NUCLEOTIDE SEQUENCE [LARGE SCALE GENOMIC DNA]</scope>
    <source>
        <strain evidence="4">RA15029</strain>
    </source>
</reference>
<name>A0A370CJG4_9COXI</name>
<sequence>MKKLNSLVLIGVVLVGLTACDSMSPDQRRVAGGLGGAAVGGILGNQIGSGAGRTVATIAGAGVGAVAGSQIAGSSGNRY</sequence>
<keyword evidence="5" id="KW-1185">Reference proteome</keyword>
<organism evidence="4 5">
    <name type="scientific">Candidatus Aquirickettsiella gammari</name>
    <dbReference type="NCBI Taxonomy" id="2016198"/>
    <lineage>
        <taxon>Bacteria</taxon>
        <taxon>Pseudomonadati</taxon>
        <taxon>Pseudomonadota</taxon>
        <taxon>Gammaproteobacteria</taxon>
        <taxon>Legionellales</taxon>
        <taxon>Coxiellaceae</taxon>
        <taxon>Candidatus Aquirickettsiella</taxon>
    </lineage>
</organism>
<proteinExistence type="predicted"/>
<evidence type="ECO:0000313" key="5">
    <source>
        <dbReference type="Proteomes" id="UP000226429"/>
    </source>
</evidence>
<dbReference type="PROSITE" id="PS51257">
    <property type="entry name" value="PROKAR_LIPOPROTEIN"/>
    <property type="match status" value="1"/>
</dbReference>
<dbReference type="Pfam" id="PF05433">
    <property type="entry name" value="Rick_17kDa_Anti"/>
    <property type="match status" value="1"/>
</dbReference>
<dbReference type="AlphaFoldDB" id="A0A370CJG4"/>
<evidence type="ECO:0000256" key="2">
    <source>
        <dbReference type="ARBA" id="ARBA00023136"/>
    </source>
</evidence>
<comment type="subcellular location">
    <subcellularLocation>
        <location evidence="1">Membrane</location>
    </subcellularLocation>
</comment>
<reference evidence="4 5" key="1">
    <citation type="journal article" date="2017" name="Int. J. Syst. Evol. Microbiol.">
        <title>Aquarickettsiella crustaci n. gen. n. sp. (Gammaproteobacteria: Legionellales: Coxiellaceae); a bacterial pathogen of the freshwater crustacean: Gammarus fossarum (Malacostraca: Amphipoda).</title>
        <authorList>
            <person name="Bojko J."/>
            <person name="Dunn A.M."/>
            <person name="Stebbing P.D."/>
            <person name="Van Aerle R."/>
            <person name="Bacela-Spychalska K."/>
            <person name="Bean T.P."/>
            <person name="Stentiford G.D."/>
        </authorList>
    </citation>
    <scope>NUCLEOTIDE SEQUENCE [LARGE SCALE GENOMIC DNA]</scope>
    <source>
        <strain evidence="4">RA15029</strain>
    </source>
</reference>
<evidence type="ECO:0000256" key="1">
    <source>
        <dbReference type="ARBA" id="ARBA00004370"/>
    </source>
</evidence>
<accession>A0A370CJG4</accession>
<dbReference type="InterPro" id="IPR008816">
    <property type="entry name" value="Gly_zipper_2TM_dom"/>
</dbReference>
<comment type="caution">
    <text evidence="4">The sequence shown here is derived from an EMBL/GenBank/DDBJ whole genome shotgun (WGS) entry which is preliminary data.</text>
</comment>
<evidence type="ECO:0000259" key="3">
    <source>
        <dbReference type="Pfam" id="PF05433"/>
    </source>
</evidence>
<dbReference type="PANTHER" id="PTHR35603:SF2">
    <property type="entry name" value="OUTER MEMBRANE LIPOPROTEIN"/>
    <property type="match status" value="1"/>
</dbReference>